<gene>
    <name evidence="5" type="ORF">N301_07120</name>
</gene>
<keyword evidence="1" id="KW-0645">Protease</keyword>
<dbReference type="InterPro" id="IPR029054">
    <property type="entry name" value="dUTPase-like"/>
</dbReference>
<sequence length="158" mass="17129">SRSARMDLASAVTVMLFDTIITLIPMGVKGPLGDGLSALLLGRSSATHQRLFVLPSVIDADFMGEIQIMLWTPTPPCQIPEGSRVAQLLPFRSQVPRCLADACGEGCFCSTGTGQIMWAQKVSTRYPSYLCSLRHYTHQHEITLEGIIDTGADCSIIS</sequence>
<dbReference type="PANTHER" id="PTHR19422:SF123">
    <property type="entry name" value="RT1 CLASS I, LOCUS CE15"/>
    <property type="match status" value="1"/>
</dbReference>
<evidence type="ECO:0000313" key="6">
    <source>
        <dbReference type="Proteomes" id="UP000053858"/>
    </source>
</evidence>
<dbReference type="AlphaFoldDB" id="A0A0A0AGR2"/>
<organism evidence="5 6">
    <name type="scientific">Charadrius vociferus</name>
    <name type="common">Killdeer</name>
    <name type="synonym">Aegialitis vocifera</name>
    <dbReference type="NCBI Taxonomy" id="50402"/>
    <lineage>
        <taxon>Eukaryota</taxon>
        <taxon>Metazoa</taxon>
        <taxon>Chordata</taxon>
        <taxon>Craniata</taxon>
        <taxon>Vertebrata</taxon>
        <taxon>Euteleostomi</taxon>
        <taxon>Archelosauria</taxon>
        <taxon>Archosauria</taxon>
        <taxon>Dinosauria</taxon>
        <taxon>Saurischia</taxon>
        <taxon>Theropoda</taxon>
        <taxon>Coelurosauria</taxon>
        <taxon>Aves</taxon>
        <taxon>Neognathae</taxon>
        <taxon>Neoaves</taxon>
        <taxon>Charadriiformes</taxon>
        <taxon>Charadriidae</taxon>
        <taxon>Charadrius</taxon>
    </lineage>
</organism>
<name>A0A0A0AGR2_CHAVO</name>
<feature type="non-terminal residue" evidence="5">
    <location>
        <position position="1"/>
    </location>
</feature>
<proteinExistence type="predicted"/>
<dbReference type="InterPro" id="IPR051592">
    <property type="entry name" value="HERV-K_Pro_peptidase_A2"/>
</dbReference>
<dbReference type="InterPro" id="IPR036157">
    <property type="entry name" value="dUTPase-like_sf"/>
</dbReference>
<evidence type="ECO:0000259" key="4">
    <source>
        <dbReference type="PROSITE" id="PS50175"/>
    </source>
</evidence>
<evidence type="ECO:0000256" key="2">
    <source>
        <dbReference type="ARBA" id="ARBA00022750"/>
    </source>
</evidence>
<dbReference type="GO" id="GO:0004190">
    <property type="term" value="F:aspartic-type endopeptidase activity"/>
    <property type="evidence" value="ECO:0007669"/>
    <property type="project" value="UniProtKB-KW"/>
</dbReference>
<dbReference type="PROSITE" id="PS00141">
    <property type="entry name" value="ASP_PROTEASE"/>
    <property type="match status" value="1"/>
</dbReference>
<dbReference type="Proteomes" id="UP000053858">
    <property type="component" value="Unassembled WGS sequence"/>
</dbReference>
<feature type="non-terminal residue" evidence="5">
    <location>
        <position position="158"/>
    </location>
</feature>
<dbReference type="GO" id="GO:0006508">
    <property type="term" value="P:proteolysis"/>
    <property type="evidence" value="ECO:0007669"/>
    <property type="project" value="UniProtKB-KW"/>
</dbReference>
<dbReference type="InterPro" id="IPR033704">
    <property type="entry name" value="dUTPase_trimeric"/>
</dbReference>
<dbReference type="PROSITE" id="PS50175">
    <property type="entry name" value="ASP_PROT_RETROV"/>
    <property type="match status" value="1"/>
</dbReference>
<dbReference type="EMBL" id="KL871458">
    <property type="protein sequence ID" value="KGL92205.1"/>
    <property type="molecule type" value="Genomic_DNA"/>
</dbReference>
<keyword evidence="6" id="KW-1185">Reference proteome</keyword>
<reference evidence="6" key="1">
    <citation type="journal article" date="2014" name="Science">
        <title>Comparative genomics reveals insights into avian genome evolution and adaptation.</title>
        <authorList>
            <consortium name="Avian Genome Consortium"/>
            <person name="Zhang G."/>
            <person name="Li C."/>
            <person name="Li Q."/>
            <person name="Li B."/>
            <person name="Larkin D.M."/>
            <person name="Lee C."/>
            <person name="Storz J.F."/>
            <person name="Antunes A."/>
            <person name="Greenwold M.J."/>
            <person name="Meredith R.W."/>
            <person name="Odeen A."/>
            <person name="Cui J."/>
            <person name="Zhou Q."/>
            <person name="Xu L."/>
            <person name="Pan H."/>
            <person name="Wang Z."/>
            <person name="Jin L."/>
            <person name="Zhang P."/>
            <person name="Hu H."/>
            <person name="Yang W."/>
            <person name="Hu J."/>
            <person name="Xiao J."/>
            <person name="Yang Z."/>
            <person name="Liu Y."/>
            <person name="Xie Q."/>
            <person name="Yu H."/>
            <person name="Lian J."/>
            <person name="Wen P."/>
            <person name="Zhang F."/>
            <person name="Li H."/>
            <person name="Zeng Y."/>
            <person name="Xiong Z."/>
            <person name="Liu S."/>
            <person name="Zhou L."/>
            <person name="Huang Z."/>
            <person name="An N."/>
            <person name="Wang J."/>
            <person name="Zheng Q."/>
            <person name="Xiong Y."/>
            <person name="Wang G."/>
            <person name="Wang B."/>
            <person name="Wang J."/>
            <person name="Fan Y."/>
            <person name="da Fonseca R.R."/>
            <person name="Alfaro-Nunez A."/>
            <person name="Schubert M."/>
            <person name="Orlando L."/>
            <person name="Mourier T."/>
            <person name="Howard J.T."/>
            <person name="Ganapathy G."/>
            <person name="Pfenning A."/>
            <person name="Whitney O."/>
            <person name="Rivas M.V."/>
            <person name="Hara E."/>
            <person name="Smith J."/>
            <person name="Farre M."/>
            <person name="Narayan J."/>
            <person name="Slavov G."/>
            <person name="Romanov M.N."/>
            <person name="Borges R."/>
            <person name="Machado J.P."/>
            <person name="Khan I."/>
            <person name="Springer M.S."/>
            <person name="Gatesy J."/>
            <person name="Hoffmann F.G."/>
            <person name="Opazo J.C."/>
            <person name="Hastad O."/>
            <person name="Sawyer R.H."/>
            <person name="Kim H."/>
            <person name="Kim K.W."/>
            <person name="Kim H.J."/>
            <person name="Cho S."/>
            <person name="Li N."/>
            <person name="Huang Y."/>
            <person name="Bruford M.W."/>
            <person name="Zhan X."/>
            <person name="Dixon A."/>
            <person name="Bertelsen M.F."/>
            <person name="Derryberry E."/>
            <person name="Warren W."/>
            <person name="Wilson R.K."/>
            <person name="Li S."/>
            <person name="Ray D.A."/>
            <person name="Green R.E."/>
            <person name="O'Brien S.J."/>
            <person name="Griffin D."/>
            <person name="Johnson W.E."/>
            <person name="Haussler D."/>
            <person name="Ryder O.A."/>
            <person name="Willerslev E."/>
            <person name="Graves G.R."/>
            <person name="Alstrom P."/>
            <person name="Fjeldsa J."/>
            <person name="Mindell D.P."/>
            <person name="Edwards S.V."/>
            <person name="Braun E.L."/>
            <person name="Rahbek C."/>
            <person name="Burt D.W."/>
            <person name="Houde P."/>
            <person name="Zhang Y."/>
            <person name="Yang H."/>
            <person name="Wang J."/>
            <person name="Jarvis E.D."/>
            <person name="Gilbert M.T."/>
            <person name="Wang J."/>
        </authorList>
    </citation>
    <scope>NUCLEOTIDE SEQUENCE [LARGE SCALE GENOMIC DNA]</scope>
</reference>
<dbReference type="Pfam" id="PF00692">
    <property type="entry name" value="dUTPase"/>
    <property type="match status" value="1"/>
</dbReference>
<dbReference type="InterPro" id="IPR001969">
    <property type="entry name" value="Aspartic_peptidase_AS"/>
</dbReference>
<feature type="domain" description="Peptidase A2" evidence="4">
    <location>
        <begin position="144"/>
        <end position="158"/>
    </location>
</feature>
<dbReference type="InterPro" id="IPR001995">
    <property type="entry name" value="Peptidase_A2_cat"/>
</dbReference>
<dbReference type="PANTHER" id="PTHR19422">
    <property type="entry name" value="GAG RETROVIRAL POLYPROTEIN"/>
    <property type="match status" value="1"/>
</dbReference>
<keyword evidence="2" id="KW-0064">Aspartyl protease</keyword>
<dbReference type="SUPFAM" id="SSF51283">
    <property type="entry name" value="dUTPase-like"/>
    <property type="match status" value="1"/>
</dbReference>
<accession>A0A0A0AGR2</accession>
<evidence type="ECO:0000256" key="1">
    <source>
        <dbReference type="ARBA" id="ARBA00022670"/>
    </source>
</evidence>
<dbReference type="Gene3D" id="2.70.40.10">
    <property type="match status" value="1"/>
</dbReference>
<protein>
    <recommendedName>
        <fullName evidence="4">Peptidase A2 domain-containing protein</fullName>
    </recommendedName>
</protein>
<dbReference type="CDD" id="cd07557">
    <property type="entry name" value="trimeric_dUTPase"/>
    <property type="match status" value="1"/>
</dbReference>
<keyword evidence="3" id="KW-0378">Hydrolase</keyword>
<evidence type="ECO:0000313" key="5">
    <source>
        <dbReference type="EMBL" id="KGL92205.1"/>
    </source>
</evidence>
<evidence type="ECO:0000256" key="3">
    <source>
        <dbReference type="ARBA" id="ARBA00022801"/>
    </source>
</evidence>